<keyword evidence="3 5" id="KW-1133">Transmembrane helix</keyword>
<name>A0ABU7RCF1_9BACT</name>
<feature type="transmembrane region" description="Helical" evidence="5">
    <location>
        <begin position="88"/>
        <end position="107"/>
    </location>
</feature>
<dbReference type="SUPFAM" id="SSF144091">
    <property type="entry name" value="Rhomboid-like"/>
    <property type="match status" value="1"/>
</dbReference>
<protein>
    <submittedName>
        <fullName evidence="8">Rhomboid family intramembrane serine protease</fullName>
        <ecNumber evidence="8">3.4.21.105</ecNumber>
    </submittedName>
</protein>
<dbReference type="EC" id="3.4.21.105" evidence="8"/>
<dbReference type="InterPro" id="IPR035952">
    <property type="entry name" value="Rhomboid-like_sf"/>
</dbReference>
<keyword evidence="2 5" id="KW-0812">Transmembrane</keyword>
<dbReference type="Gene3D" id="1.20.1540.10">
    <property type="entry name" value="Rhomboid-like"/>
    <property type="match status" value="1"/>
</dbReference>
<evidence type="ECO:0000259" key="7">
    <source>
        <dbReference type="Pfam" id="PF20216"/>
    </source>
</evidence>
<evidence type="ECO:0000313" key="8">
    <source>
        <dbReference type="EMBL" id="MEE6185661.1"/>
    </source>
</evidence>
<feature type="transmembrane region" description="Helical" evidence="5">
    <location>
        <begin position="144"/>
        <end position="163"/>
    </location>
</feature>
<evidence type="ECO:0000256" key="3">
    <source>
        <dbReference type="ARBA" id="ARBA00022989"/>
    </source>
</evidence>
<feature type="transmembrane region" description="Helical" evidence="5">
    <location>
        <begin position="21"/>
        <end position="44"/>
    </location>
</feature>
<dbReference type="InterPro" id="IPR022764">
    <property type="entry name" value="Peptidase_S54_rhomboid_dom"/>
</dbReference>
<organism evidence="8 9">
    <name type="scientific">Niabella digestorum</name>
    <dbReference type="NCBI Taxonomy" id="3117701"/>
    <lineage>
        <taxon>Bacteria</taxon>
        <taxon>Pseudomonadati</taxon>
        <taxon>Bacteroidota</taxon>
        <taxon>Chitinophagia</taxon>
        <taxon>Chitinophagales</taxon>
        <taxon>Chitinophagaceae</taxon>
        <taxon>Niabella</taxon>
    </lineage>
</organism>
<dbReference type="Proteomes" id="UP001357452">
    <property type="component" value="Unassembled WGS sequence"/>
</dbReference>
<reference evidence="8 9" key="1">
    <citation type="submission" date="2024-01" db="EMBL/GenBank/DDBJ databases">
        <title>Niabella digestum sp. nov., isolated from waste digestion system.</title>
        <authorList>
            <person name="Zhang L."/>
        </authorList>
    </citation>
    <scope>NUCLEOTIDE SEQUENCE [LARGE SCALE GENOMIC DNA]</scope>
    <source>
        <strain evidence="8 9">A18</strain>
    </source>
</reference>
<dbReference type="Pfam" id="PF20216">
    <property type="entry name" value="DUF6576"/>
    <property type="match status" value="1"/>
</dbReference>
<dbReference type="Pfam" id="PF01694">
    <property type="entry name" value="Rhomboid"/>
    <property type="match status" value="1"/>
</dbReference>
<comment type="caution">
    <text evidence="8">The sequence shown here is derived from an EMBL/GenBank/DDBJ whole genome shotgun (WGS) entry which is preliminary data.</text>
</comment>
<sequence>MAIADRNLSSRLSYGGRINPLVMLIAVTMIVFVVLMFFRALTYIQLPENADLNTVYNQKVLKWFALAGSTEQTLPRIWTILTYGFSHINLWQLFASMLWLWGFGYVFMDMTGNKRIVPVYLYGVLIGGIAYLAANYFLGTASSASFLIGSSSGILAVAAAATTICPNYKILPMVGGGISLWIVSIIYLAIDMATLPPDNLSVYVSHLAGALTGFLFIFILRRGFDASEWMNNFYDWLVNLVNPEKPYQSREKIKSAFFYNAKTTPYVKTPKITQQKLDEILDKISQYGYDQLTEEEKSFLERASKEDLKGRQ</sequence>
<evidence type="ECO:0000259" key="6">
    <source>
        <dbReference type="Pfam" id="PF01694"/>
    </source>
</evidence>
<keyword evidence="8" id="KW-0645">Protease</keyword>
<evidence type="ECO:0000256" key="1">
    <source>
        <dbReference type="ARBA" id="ARBA00004141"/>
    </source>
</evidence>
<dbReference type="GO" id="GO:0006508">
    <property type="term" value="P:proteolysis"/>
    <property type="evidence" value="ECO:0007669"/>
    <property type="project" value="UniProtKB-KW"/>
</dbReference>
<feature type="transmembrane region" description="Helical" evidence="5">
    <location>
        <begin position="202"/>
        <end position="220"/>
    </location>
</feature>
<evidence type="ECO:0000256" key="2">
    <source>
        <dbReference type="ARBA" id="ARBA00022692"/>
    </source>
</evidence>
<feature type="domain" description="Peptidase S54 rhomboid" evidence="6">
    <location>
        <begin position="76"/>
        <end position="222"/>
    </location>
</feature>
<dbReference type="InterPro" id="IPR046483">
    <property type="entry name" value="DUF6576"/>
</dbReference>
<evidence type="ECO:0000256" key="4">
    <source>
        <dbReference type="ARBA" id="ARBA00023136"/>
    </source>
</evidence>
<accession>A0ABU7RCF1</accession>
<evidence type="ECO:0000313" key="9">
    <source>
        <dbReference type="Proteomes" id="UP001357452"/>
    </source>
</evidence>
<keyword evidence="8" id="KW-0378">Hydrolase</keyword>
<keyword evidence="9" id="KW-1185">Reference proteome</keyword>
<feature type="domain" description="DUF6576" evidence="7">
    <location>
        <begin position="272"/>
        <end position="305"/>
    </location>
</feature>
<evidence type="ECO:0000256" key="5">
    <source>
        <dbReference type="SAM" id="Phobius"/>
    </source>
</evidence>
<feature type="transmembrane region" description="Helical" evidence="5">
    <location>
        <begin position="119"/>
        <end position="138"/>
    </location>
</feature>
<dbReference type="RefSeq" id="WP_330973072.1">
    <property type="nucleotide sequence ID" value="NZ_JAZGLY010000001.1"/>
</dbReference>
<dbReference type="GO" id="GO:0008233">
    <property type="term" value="F:peptidase activity"/>
    <property type="evidence" value="ECO:0007669"/>
    <property type="project" value="UniProtKB-KW"/>
</dbReference>
<gene>
    <name evidence="8" type="ORF">V2H41_00105</name>
</gene>
<feature type="transmembrane region" description="Helical" evidence="5">
    <location>
        <begin position="170"/>
        <end position="190"/>
    </location>
</feature>
<dbReference type="PANTHER" id="PTHR43066">
    <property type="entry name" value="RHOMBOID-RELATED PROTEIN"/>
    <property type="match status" value="1"/>
</dbReference>
<proteinExistence type="predicted"/>
<keyword evidence="4 5" id="KW-0472">Membrane</keyword>
<dbReference type="EMBL" id="JAZGLY010000001">
    <property type="protein sequence ID" value="MEE6185661.1"/>
    <property type="molecule type" value="Genomic_DNA"/>
</dbReference>
<comment type="subcellular location">
    <subcellularLocation>
        <location evidence="1">Membrane</location>
        <topology evidence="1">Multi-pass membrane protein</topology>
    </subcellularLocation>
</comment>